<dbReference type="RefSeq" id="WP_156331832.1">
    <property type="nucleotide sequence ID" value="NZ_CP159837.1"/>
</dbReference>
<reference evidence="8" key="1">
    <citation type="submission" date="2024-07" db="EMBL/GenBank/DDBJ databases">
        <authorList>
            <person name="Kim Y.J."/>
            <person name="Jeong J.Y."/>
        </authorList>
    </citation>
    <scope>NUCLEOTIDE SEQUENCE</scope>
    <source>
        <strain evidence="8">GIHE-MW2</strain>
    </source>
</reference>
<keyword evidence="4 6" id="KW-1133">Transmembrane helix</keyword>
<evidence type="ECO:0000256" key="1">
    <source>
        <dbReference type="ARBA" id="ARBA00004651"/>
    </source>
</evidence>
<evidence type="ECO:0000256" key="6">
    <source>
        <dbReference type="SAM" id="Phobius"/>
    </source>
</evidence>
<dbReference type="Pfam" id="PF01292">
    <property type="entry name" value="Ni_hydr_CYTB"/>
    <property type="match status" value="1"/>
</dbReference>
<evidence type="ECO:0000256" key="5">
    <source>
        <dbReference type="ARBA" id="ARBA00023136"/>
    </source>
</evidence>
<feature type="transmembrane region" description="Helical" evidence="6">
    <location>
        <begin position="55"/>
        <end position="75"/>
    </location>
</feature>
<gene>
    <name evidence="8" type="ORF">ABWT76_000024</name>
</gene>
<evidence type="ECO:0000256" key="2">
    <source>
        <dbReference type="ARBA" id="ARBA00022475"/>
    </source>
</evidence>
<evidence type="ECO:0000313" key="8">
    <source>
        <dbReference type="EMBL" id="XCM37278.1"/>
    </source>
</evidence>
<protein>
    <submittedName>
        <fullName evidence="8">Cytochrome b/b6 domain-containing protein</fullName>
    </submittedName>
</protein>
<feature type="domain" description="Cytochrome b561 bacterial/Ni-hydrogenase" evidence="7">
    <location>
        <begin position="8"/>
        <end position="175"/>
    </location>
</feature>
<keyword evidence="5 6" id="KW-0472">Membrane</keyword>
<accession>A0AAU8JEW3</accession>
<dbReference type="InterPro" id="IPR011577">
    <property type="entry name" value="Cyt_b561_bac/Ni-Hgenase"/>
</dbReference>
<dbReference type="GO" id="GO:0009055">
    <property type="term" value="F:electron transfer activity"/>
    <property type="evidence" value="ECO:0007669"/>
    <property type="project" value="InterPro"/>
</dbReference>
<dbReference type="Gene3D" id="1.20.120.1770">
    <property type="match status" value="1"/>
</dbReference>
<comment type="subcellular location">
    <subcellularLocation>
        <location evidence="1">Cell membrane</location>
        <topology evidence="1">Multi-pass membrane protein</topology>
    </subcellularLocation>
</comment>
<dbReference type="InterPro" id="IPR016174">
    <property type="entry name" value="Di-haem_cyt_TM"/>
</dbReference>
<dbReference type="GO" id="GO:0022904">
    <property type="term" value="P:respiratory electron transport chain"/>
    <property type="evidence" value="ECO:0007669"/>
    <property type="project" value="InterPro"/>
</dbReference>
<evidence type="ECO:0000259" key="7">
    <source>
        <dbReference type="Pfam" id="PF01292"/>
    </source>
</evidence>
<dbReference type="GO" id="GO:0005886">
    <property type="term" value="C:plasma membrane"/>
    <property type="evidence" value="ECO:0007669"/>
    <property type="project" value="UniProtKB-SubCell"/>
</dbReference>
<feature type="transmembrane region" description="Helical" evidence="6">
    <location>
        <begin position="12"/>
        <end position="35"/>
    </location>
</feature>
<dbReference type="EMBL" id="CP159837">
    <property type="protein sequence ID" value="XCM37278.1"/>
    <property type="molecule type" value="Genomic_DNA"/>
</dbReference>
<dbReference type="AlphaFoldDB" id="A0AAU8JEW3"/>
<keyword evidence="3 6" id="KW-0812">Transmembrane</keyword>
<evidence type="ECO:0000256" key="3">
    <source>
        <dbReference type="ARBA" id="ARBA00022692"/>
    </source>
</evidence>
<dbReference type="SUPFAM" id="SSF81342">
    <property type="entry name" value="Transmembrane di-heme cytochromes"/>
    <property type="match status" value="1"/>
</dbReference>
<organism evidence="8">
    <name type="scientific">Planktothricoides raciborskii GIHE-MW2</name>
    <dbReference type="NCBI Taxonomy" id="2792601"/>
    <lineage>
        <taxon>Bacteria</taxon>
        <taxon>Bacillati</taxon>
        <taxon>Cyanobacteriota</taxon>
        <taxon>Cyanophyceae</taxon>
        <taxon>Oscillatoriophycideae</taxon>
        <taxon>Oscillatoriales</taxon>
        <taxon>Oscillatoriaceae</taxon>
        <taxon>Planktothricoides</taxon>
    </lineage>
</organism>
<feature type="transmembrane region" description="Helical" evidence="6">
    <location>
        <begin position="145"/>
        <end position="171"/>
    </location>
</feature>
<name>A0AAU8JEW3_9CYAN</name>
<proteinExistence type="predicted"/>
<sequence length="205" mass="23720">MFRNLPYQPLLLRLLHGINGCLIIGSIITGFWVYNTFDGRWGKLPLPNLSSIQDIHGTIAVSFFLIIPAFALYSFHPGEKRLLQPDSLKNLTNLNQKIGWYSWHRLVNTLMLLAAILAAFSGRTMKEEWLPNGELNHPWYYLHLFAWLVMVLCLVLHLLMVAKVGGIPLILSMFNWQVRPQDSPRDWKANTLNWLKQQKSKLTQK</sequence>
<keyword evidence="2" id="KW-1003">Cell membrane</keyword>
<evidence type="ECO:0000256" key="4">
    <source>
        <dbReference type="ARBA" id="ARBA00022989"/>
    </source>
</evidence>
<feature type="transmembrane region" description="Helical" evidence="6">
    <location>
        <begin position="106"/>
        <end position="125"/>
    </location>
</feature>